<proteinExistence type="predicted"/>
<protein>
    <submittedName>
        <fullName evidence="1">Uncharacterized protein</fullName>
    </submittedName>
</protein>
<reference evidence="1 2" key="1">
    <citation type="journal article" date="2018" name="Sci. Rep.">
        <title>Genomic signatures of local adaptation to the degree of environmental predictability in rotifers.</title>
        <authorList>
            <person name="Franch-Gras L."/>
            <person name="Hahn C."/>
            <person name="Garcia-Roger E.M."/>
            <person name="Carmona M.J."/>
            <person name="Serra M."/>
            <person name="Gomez A."/>
        </authorList>
    </citation>
    <scope>NUCLEOTIDE SEQUENCE [LARGE SCALE GENOMIC DNA]</scope>
    <source>
        <strain evidence="1">HYR1</strain>
    </source>
</reference>
<comment type="caution">
    <text evidence="1">The sequence shown here is derived from an EMBL/GenBank/DDBJ whole genome shotgun (WGS) entry which is preliminary data.</text>
</comment>
<gene>
    <name evidence="1" type="ORF">BpHYR1_032771</name>
</gene>
<sequence length="60" mass="7000">MIGPCGRINRTILKWNVRPDFIVNSSCVNEFKNHLDQYLFSLGITNTEALRLGSFEYIYM</sequence>
<accession>A0A3M7QGT8</accession>
<name>A0A3M7QGT8_BRAPC</name>
<evidence type="ECO:0000313" key="2">
    <source>
        <dbReference type="Proteomes" id="UP000276133"/>
    </source>
</evidence>
<keyword evidence="2" id="KW-1185">Reference proteome</keyword>
<evidence type="ECO:0000313" key="1">
    <source>
        <dbReference type="EMBL" id="RNA10251.1"/>
    </source>
</evidence>
<dbReference type="Proteomes" id="UP000276133">
    <property type="component" value="Unassembled WGS sequence"/>
</dbReference>
<organism evidence="1 2">
    <name type="scientific">Brachionus plicatilis</name>
    <name type="common">Marine rotifer</name>
    <name type="synonym">Brachionus muelleri</name>
    <dbReference type="NCBI Taxonomy" id="10195"/>
    <lineage>
        <taxon>Eukaryota</taxon>
        <taxon>Metazoa</taxon>
        <taxon>Spiralia</taxon>
        <taxon>Gnathifera</taxon>
        <taxon>Rotifera</taxon>
        <taxon>Eurotatoria</taxon>
        <taxon>Monogononta</taxon>
        <taxon>Pseudotrocha</taxon>
        <taxon>Ploima</taxon>
        <taxon>Brachionidae</taxon>
        <taxon>Brachionus</taxon>
    </lineage>
</organism>
<dbReference type="AlphaFoldDB" id="A0A3M7QGT8"/>
<dbReference type="EMBL" id="REGN01006254">
    <property type="protein sequence ID" value="RNA10251.1"/>
    <property type="molecule type" value="Genomic_DNA"/>
</dbReference>